<gene>
    <name evidence="2" type="ORF">D3272_25620</name>
</gene>
<dbReference type="EMBL" id="QYBC01000036">
    <property type="protein sequence ID" value="RYB01523.1"/>
    <property type="molecule type" value="Genomic_DNA"/>
</dbReference>
<organism evidence="2 3">
    <name type="scientific">Lichenibacterium ramalinae</name>
    <dbReference type="NCBI Taxonomy" id="2316527"/>
    <lineage>
        <taxon>Bacteria</taxon>
        <taxon>Pseudomonadati</taxon>
        <taxon>Pseudomonadota</taxon>
        <taxon>Alphaproteobacteria</taxon>
        <taxon>Hyphomicrobiales</taxon>
        <taxon>Lichenihabitantaceae</taxon>
        <taxon>Lichenibacterium</taxon>
    </lineage>
</organism>
<dbReference type="SUPFAM" id="SSF53850">
    <property type="entry name" value="Periplasmic binding protein-like II"/>
    <property type="match status" value="1"/>
</dbReference>
<evidence type="ECO:0000313" key="3">
    <source>
        <dbReference type="Proteomes" id="UP000289411"/>
    </source>
</evidence>
<keyword evidence="1" id="KW-0732">Signal</keyword>
<evidence type="ECO:0000256" key="1">
    <source>
        <dbReference type="ARBA" id="ARBA00022729"/>
    </source>
</evidence>
<keyword evidence="3" id="KW-1185">Reference proteome</keyword>
<evidence type="ECO:0000313" key="2">
    <source>
        <dbReference type="EMBL" id="RYB01523.1"/>
    </source>
</evidence>
<dbReference type="Gene3D" id="3.40.190.10">
    <property type="entry name" value="Periplasmic binding protein-like II"/>
    <property type="match status" value="1"/>
</dbReference>
<dbReference type="Proteomes" id="UP000289411">
    <property type="component" value="Unassembled WGS sequence"/>
</dbReference>
<reference evidence="2 3" key="1">
    <citation type="submission" date="2018-09" db="EMBL/GenBank/DDBJ databases">
        <authorList>
            <person name="Grouzdev D.S."/>
            <person name="Krutkina M.S."/>
        </authorList>
    </citation>
    <scope>NUCLEOTIDE SEQUENCE [LARGE SCALE GENOMIC DNA]</scope>
    <source>
        <strain evidence="2 3">RmlP001</strain>
    </source>
</reference>
<dbReference type="RefSeq" id="WP_129222086.1">
    <property type="nucleotide sequence ID" value="NZ_QYBC01000036.1"/>
</dbReference>
<proteinExistence type="predicted"/>
<sequence length="397" mass="44290">MTRRPTGQRPRLRVLGTEITLIDTLRQQAEAELDIEVVFEKRDFIDAQRKAATEPDSFDIYDQCFHSLDIVWFWRAIQPIALDRITRWGSVSPLTKTGRIGPAASAGRGDAPARKLYVQPDSALSSRPSDRISMLPTVHNLDSFSYLADVFPDRQPEHASWGWLFDPEARGSVALVNEPAIGVFDAALAFEARGELTFADIGNMSVAEIDALMARLSDRRREGWFAGLWRTSADAARGMAERRAGVGSMWSPGIMALLGAGVTIREAVPREGYRAWHSGLCLSARLEGERLDLAYRYLNWWLDGTAAPAMARQGLYMSVPDRARAHMHPDEWSYWYDGLPAPRDLPGPDGRTVIPAGAARVGGSYGERASRISVWNTTMDEYNYLARHWARFASSFA</sequence>
<dbReference type="OrthoDB" id="9812255at2"/>
<dbReference type="PANTHER" id="PTHR30222">
    <property type="entry name" value="SPERMIDINE/PUTRESCINE-BINDING PERIPLASMIC PROTEIN"/>
    <property type="match status" value="1"/>
</dbReference>
<accession>A0A4Q2R732</accession>
<dbReference type="AlphaFoldDB" id="A0A4Q2R732"/>
<reference evidence="2 3" key="2">
    <citation type="submission" date="2019-02" db="EMBL/GenBank/DDBJ databases">
        <title>'Lichenibacterium ramalinii' gen. nov. sp. nov., 'Lichenibacterium minor' gen. nov. sp. nov.</title>
        <authorList>
            <person name="Pankratov T."/>
        </authorList>
    </citation>
    <scope>NUCLEOTIDE SEQUENCE [LARGE SCALE GENOMIC DNA]</scope>
    <source>
        <strain evidence="2 3">RmlP001</strain>
    </source>
</reference>
<name>A0A4Q2R732_9HYPH</name>
<comment type="caution">
    <text evidence="2">The sequence shown here is derived from an EMBL/GenBank/DDBJ whole genome shotgun (WGS) entry which is preliminary data.</text>
</comment>
<dbReference type="PANTHER" id="PTHR30222:SF17">
    <property type="entry name" value="SPERMIDINE_PUTRESCINE-BINDING PERIPLASMIC PROTEIN"/>
    <property type="match status" value="1"/>
</dbReference>
<protein>
    <submittedName>
        <fullName evidence="2">Signal peptide prediction</fullName>
    </submittedName>
</protein>